<keyword evidence="3" id="KW-0813">Transport</keyword>
<proteinExistence type="inferred from homology"/>
<dbReference type="RefSeq" id="XP_013759438.1">
    <property type="nucleotide sequence ID" value="XM_013903984.1"/>
</dbReference>
<dbReference type="EMBL" id="GL349447">
    <property type="protein sequence ID" value="KNC47502.1"/>
    <property type="molecule type" value="Genomic_DNA"/>
</dbReference>
<evidence type="ECO:0000256" key="2">
    <source>
        <dbReference type="ARBA" id="ARBA00010917"/>
    </source>
</evidence>
<dbReference type="GeneID" id="25562199"/>
<evidence type="ECO:0000256" key="9">
    <source>
        <dbReference type="ARBA" id="ARBA00023136"/>
    </source>
</evidence>
<organism evidence="10 11">
    <name type="scientific">Thecamonas trahens ATCC 50062</name>
    <dbReference type="NCBI Taxonomy" id="461836"/>
    <lineage>
        <taxon>Eukaryota</taxon>
        <taxon>Apusozoa</taxon>
        <taxon>Apusomonadida</taxon>
        <taxon>Apusomonadidae</taxon>
        <taxon>Thecamonas</taxon>
    </lineage>
</organism>
<evidence type="ECO:0000313" key="10">
    <source>
        <dbReference type="EMBL" id="KNC47502.1"/>
    </source>
</evidence>
<sequence length="69" mass="7512">MGVVADMEKAKVAQMESSTALKILKVVDTAMTVGKHALHYGFIPLIIGLGYYNTPAPQRPGLHKVFLPF</sequence>
<evidence type="ECO:0000256" key="1">
    <source>
        <dbReference type="ARBA" id="ARBA00004572"/>
    </source>
</evidence>
<keyword evidence="11" id="KW-1185">Reference proteome</keyword>
<protein>
    <submittedName>
        <fullName evidence="10">Uncharacterized protein</fullName>
    </submittedName>
</protein>
<evidence type="ECO:0000256" key="5">
    <source>
        <dbReference type="ARBA" id="ARBA00022787"/>
    </source>
</evidence>
<accession>A0A0L0D557</accession>
<dbReference type="OrthoDB" id="284357at2759"/>
<evidence type="ECO:0000256" key="8">
    <source>
        <dbReference type="ARBA" id="ARBA00023128"/>
    </source>
</evidence>
<evidence type="ECO:0000256" key="6">
    <source>
        <dbReference type="ARBA" id="ARBA00022927"/>
    </source>
</evidence>
<gene>
    <name evidence="10" type="ORF">AMSG_02519</name>
</gene>
<dbReference type="InterPro" id="IPR012621">
    <property type="entry name" value="Tom7"/>
</dbReference>
<keyword evidence="8" id="KW-0496">Mitochondrion</keyword>
<dbReference type="GO" id="GO:0005742">
    <property type="term" value="C:mitochondrial outer membrane translocase complex"/>
    <property type="evidence" value="ECO:0007669"/>
    <property type="project" value="InterPro"/>
</dbReference>
<reference evidence="10 11" key="1">
    <citation type="submission" date="2010-05" db="EMBL/GenBank/DDBJ databases">
        <title>The Genome Sequence of Thecamonas trahens ATCC 50062.</title>
        <authorList>
            <consortium name="The Broad Institute Genome Sequencing Platform"/>
            <person name="Russ C."/>
            <person name="Cuomo C."/>
            <person name="Shea T."/>
            <person name="Young S.K."/>
            <person name="Zeng Q."/>
            <person name="Koehrsen M."/>
            <person name="Haas B."/>
            <person name="Borodovsky M."/>
            <person name="Guigo R."/>
            <person name="Alvarado L."/>
            <person name="Berlin A."/>
            <person name="Bochicchio J."/>
            <person name="Borenstein D."/>
            <person name="Chapman S."/>
            <person name="Chen Z."/>
            <person name="Freedman E."/>
            <person name="Gellesch M."/>
            <person name="Goldberg J."/>
            <person name="Griggs A."/>
            <person name="Gujja S."/>
            <person name="Heilman E."/>
            <person name="Heiman D."/>
            <person name="Hepburn T."/>
            <person name="Howarth C."/>
            <person name="Jen D."/>
            <person name="Larson L."/>
            <person name="Mehta T."/>
            <person name="Park D."/>
            <person name="Pearson M."/>
            <person name="Roberts A."/>
            <person name="Saif S."/>
            <person name="Shenoy N."/>
            <person name="Sisk P."/>
            <person name="Stolte C."/>
            <person name="Sykes S."/>
            <person name="Thomson T."/>
            <person name="Walk T."/>
            <person name="White J."/>
            <person name="Yandava C."/>
            <person name="Burger G."/>
            <person name="Gray M.W."/>
            <person name="Holland P.W.H."/>
            <person name="King N."/>
            <person name="Lang F.B.F."/>
            <person name="Roger A.J."/>
            <person name="Ruiz-Trillo I."/>
            <person name="Lander E."/>
            <person name="Nusbaum C."/>
        </authorList>
    </citation>
    <scope>NUCLEOTIDE SEQUENCE [LARGE SCALE GENOMIC DNA]</scope>
    <source>
        <strain evidence="10 11">ATCC 50062</strain>
    </source>
</reference>
<keyword evidence="6" id="KW-0653">Protein transport</keyword>
<keyword evidence="4" id="KW-0812">Transmembrane</keyword>
<keyword evidence="7" id="KW-1133">Transmembrane helix</keyword>
<dbReference type="Proteomes" id="UP000054408">
    <property type="component" value="Unassembled WGS sequence"/>
</dbReference>
<comment type="similarity">
    <text evidence="2">Belongs to the Tom7 family.</text>
</comment>
<evidence type="ECO:0000313" key="11">
    <source>
        <dbReference type="Proteomes" id="UP000054408"/>
    </source>
</evidence>
<dbReference type="Pfam" id="PF08038">
    <property type="entry name" value="Tom7"/>
    <property type="match status" value="1"/>
</dbReference>
<dbReference type="AlphaFoldDB" id="A0A0L0D557"/>
<dbReference type="GO" id="GO:0030150">
    <property type="term" value="P:protein import into mitochondrial matrix"/>
    <property type="evidence" value="ECO:0007669"/>
    <property type="project" value="InterPro"/>
</dbReference>
<evidence type="ECO:0000256" key="4">
    <source>
        <dbReference type="ARBA" id="ARBA00022692"/>
    </source>
</evidence>
<keyword evidence="5" id="KW-1000">Mitochondrion outer membrane</keyword>
<comment type="subcellular location">
    <subcellularLocation>
        <location evidence="1">Mitochondrion outer membrane</location>
        <topology evidence="1">Single-pass membrane protein</topology>
    </subcellularLocation>
</comment>
<evidence type="ECO:0000256" key="3">
    <source>
        <dbReference type="ARBA" id="ARBA00022448"/>
    </source>
</evidence>
<name>A0A0L0D557_THETB</name>
<evidence type="ECO:0000256" key="7">
    <source>
        <dbReference type="ARBA" id="ARBA00022989"/>
    </source>
</evidence>
<keyword evidence="9" id="KW-0472">Membrane</keyword>